<evidence type="ECO:0000313" key="3">
    <source>
        <dbReference type="Proteomes" id="UP000015354"/>
    </source>
</evidence>
<evidence type="ECO:0000256" key="1">
    <source>
        <dbReference type="SAM" id="Phobius"/>
    </source>
</evidence>
<dbReference type="AlphaFoldDB" id="S9UUZ5"/>
<proteinExistence type="predicted"/>
<accession>S9UUZ5</accession>
<gene>
    <name evidence="2" type="ORF">STCU_10031</name>
</gene>
<keyword evidence="3" id="KW-1185">Reference proteome</keyword>
<dbReference type="Proteomes" id="UP000015354">
    <property type="component" value="Unassembled WGS sequence"/>
</dbReference>
<feature type="transmembrane region" description="Helical" evidence="1">
    <location>
        <begin position="16"/>
        <end position="39"/>
    </location>
</feature>
<keyword evidence="1" id="KW-0812">Transmembrane</keyword>
<comment type="caution">
    <text evidence="2">The sequence shown here is derived from an EMBL/GenBank/DDBJ whole genome shotgun (WGS) entry which is preliminary data.</text>
</comment>
<reference evidence="2 3" key="1">
    <citation type="journal article" date="2013" name="PLoS ONE">
        <title>Predicting the Proteins of Angomonas deanei, Strigomonas culicis and Their Respective Endosymbionts Reveals New Aspects of the Trypanosomatidae Family.</title>
        <authorList>
            <person name="Motta M.C."/>
            <person name="Martins A.C."/>
            <person name="de Souza S.S."/>
            <person name="Catta-Preta C.M."/>
            <person name="Silva R."/>
            <person name="Klein C.C."/>
            <person name="de Almeida L.G."/>
            <person name="de Lima Cunha O."/>
            <person name="Ciapina L.P."/>
            <person name="Brocchi M."/>
            <person name="Colabardini A.C."/>
            <person name="de Araujo Lima B."/>
            <person name="Machado C.R."/>
            <person name="de Almeida Soares C.M."/>
            <person name="Probst C.M."/>
            <person name="de Menezes C.B."/>
            <person name="Thompson C.E."/>
            <person name="Bartholomeu D.C."/>
            <person name="Gradia D.F."/>
            <person name="Pavoni D.P."/>
            <person name="Grisard E.C."/>
            <person name="Fantinatti-Garboggini F."/>
            <person name="Marchini F.K."/>
            <person name="Rodrigues-Luiz G.F."/>
            <person name="Wagner G."/>
            <person name="Goldman G.H."/>
            <person name="Fietto J.L."/>
            <person name="Elias M.C."/>
            <person name="Goldman M.H."/>
            <person name="Sagot M.F."/>
            <person name="Pereira M."/>
            <person name="Stoco P.H."/>
            <person name="de Mendonca-Neto R.P."/>
            <person name="Teixeira S.M."/>
            <person name="Maciel T.E."/>
            <person name="de Oliveira Mendes T.A."/>
            <person name="Urmenyi T.P."/>
            <person name="de Souza W."/>
            <person name="Schenkman S."/>
            <person name="de Vasconcelos A.T."/>
        </authorList>
    </citation>
    <scope>NUCLEOTIDE SEQUENCE [LARGE SCALE GENOMIC DNA]</scope>
</reference>
<keyword evidence="1" id="KW-0472">Membrane</keyword>
<protein>
    <submittedName>
        <fullName evidence="2">Uncharacterized protein</fullName>
    </submittedName>
</protein>
<organism evidence="2 3">
    <name type="scientific">Strigomonas culicis</name>
    <dbReference type="NCBI Taxonomy" id="28005"/>
    <lineage>
        <taxon>Eukaryota</taxon>
        <taxon>Discoba</taxon>
        <taxon>Euglenozoa</taxon>
        <taxon>Kinetoplastea</taxon>
        <taxon>Metakinetoplastina</taxon>
        <taxon>Trypanosomatida</taxon>
        <taxon>Trypanosomatidae</taxon>
        <taxon>Strigomonadinae</taxon>
        <taxon>Strigomonas</taxon>
    </lineage>
</organism>
<keyword evidence="1" id="KW-1133">Transmembrane helix</keyword>
<feature type="transmembrane region" description="Helical" evidence="1">
    <location>
        <begin position="45"/>
        <end position="63"/>
    </location>
</feature>
<evidence type="ECO:0000313" key="2">
    <source>
        <dbReference type="EMBL" id="EPY18346.1"/>
    </source>
</evidence>
<sequence>MLDLSRCCVHGKKDPSLFLLFSSSLSDSFFLYVNGFFLFPFCSPNTNTLFFCFVPLIFFFRVIHYNNKITTTAERVNEQTH</sequence>
<name>S9UUZ5_9TRYP</name>
<dbReference type="EMBL" id="ATMH01009976">
    <property type="protein sequence ID" value="EPY18346.1"/>
    <property type="molecule type" value="Genomic_DNA"/>
</dbReference>